<dbReference type="Proteomes" id="UP000018957">
    <property type="component" value="Unassembled WGS sequence"/>
</dbReference>
<keyword evidence="2" id="KW-1185">Reference proteome</keyword>
<dbReference type="AlphaFoldDB" id="W3V1P9"/>
<gene>
    <name evidence="1" type="ORF">PTE_04166</name>
</gene>
<dbReference type="PATRIC" id="fig|1004151.3.peg.4302"/>
<protein>
    <submittedName>
        <fullName evidence="1">Uncharacterized protein</fullName>
    </submittedName>
</protein>
<evidence type="ECO:0000313" key="1">
    <source>
        <dbReference type="EMBL" id="ETS29738.1"/>
    </source>
</evidence>
<dbReference type="RefSeq" id="WP_036849820.1">
    <property type="nucleotide sequence ID" value="NZ_AYSJ01000015.1"/>
</dbReference>
<reference evidence="1 2" key="1">
    <citation type="submission" date="2013-11" db="EMBL/GenBank/DDBJ databases">
        <title>Elucidation of the Photorhabdus temperata genome and generation of transposon mutant library to identify motility mutants.</title>
        <authorList>
            <person name="Hurst S.G.IV."/>
            <person name="Micheals B."/>
            <person name="Abebe-Akele F."/>
            <person name="Rowedder H."/>
            <person name="Bullock H."/>
            <person name="Jackobeck R."/>
            <person name="Janicki E."/>
            <person name="Tisa L.S."/>
        </authorList>
    </citation>
    <scope>NUCLEOTIDE SEQUENCE [LARGE SCALE GENOMIC DNA]</scope>
    <source>
        <strain evidence="1 2">NC19</strain>
    </source>
</reference>
<dbReference type="EMBL" id="AYSJ01000015">
    <property type="protein sequence ID" value="ETS29738.1"/>
    <property type="molecule type" value="Genomic_DNA"/>
</dbReference>
<organism evidence="1 2">
    <name type="scientific">Photorhabdus khanii NC19</name>
    <dbReference type="NCBI Taxonomy" id="1004151"/>
    <lineage>
        <taxon>Bacteria</taxon>
        <taxon>Pseudomonadati</taxon>
        <taxon>Pseudomonadota</taxon>
        <taxon>Gammaproteobacteria</taxon>
        <taxon>Enterobacterales</taxon>
        <taxon>Morganellaceae</taxon>
        <taxon>Photorhabdus</taxon>
    </lineage>
</organism>
<name>W3V1P9_9GAMM</name>
<proteinExistence type="predicted"/>
<evidence type="ECO:0000313" key="2">
    <source>
        <dbReference type="Proteomes" id="UP000018957"/>
    </source>
</evidence>
<comment type="caution">
    <text evidence="1">The sequence shown here is derived from an EMBL/GenBank/DDBJ whole genome shotgun (WGS) entry which is preliminary data.</text>
</comment>
<dbReference type="Gene3D" id="3.40.630.30">
    <property type="match status" value="1"/>
</dbReference>
<accession>W3V1P9</accession>
<sequence length="195" mass="22355">MLGHEELLRGIEQSQIIYSRLEENTSLTEKSKENLSLGAEISGYMARTIRDTISEHSEGHKYRNNHPDFYAETDFFALMDKSEKNNYTGERKIYAAMEVKTYHDIKNKKTELHVNYALAHPYTQFSNEERAMLQETEPAVATNREYNFKGVGKFLTIKAIKKSLKGQNINKISTEAINIRSAAIADKLGMRRASQ</sequence>